<gene>
    <name evidence="1" type="ORF">L6164_029044</name>
</gene>
<comment type="caution">
    <text evidence="1">The sequence shown here is derived from an EMBL/GenBank/DDBJ whole genome shotgun (WGS) entry which is preliminary data.</text>
</comment>
<name>A0ACB9L897_BAUVA</name>
<proteinExistence type="predicted"/>
<protein>
    <submittedName>
        <fullName evidence="1">Uncharacterized protein</fullName>
    </submittedName>
</protein>
<sequence length="409" mass="45268">MARLTDTFLRSRRPPSIPRLRLLSRNSVEYPRPINARHQQTPPATANNQRGILHWLVCACALETPSIPNSDDPEVRALLYKMINLEGELGRLLGKLVLFKKLDEYARQQFMSDLIKRSRNQTNDSSKDVGPSEGVSNVNQAVEQQGPLNSDQKSNETENVGLSEGVSNVNQAAEQQGPLISDQTSNETKNLGPSEGVSNVNQAVEQQRPLISDQTSNETENVGPSEGVSDVQAVQQQQPLISDPTNDDSELIVSADQDSGESSALRFRYGEPFPLDVENESVTVTGRHMHLEPPREPSPLFVEYKDRRASLELHRDDSGELFIVRRIRVEQIWMELHETAPSGFDDPPSYVNVPPEPEPEPSAAGGSYRCGEPFPNNVRCETATVTAHRVHREAAPPGVAGQFLLFVEA</sequence>
<reference evidence="1 2" key="1">
    <citation type="journal article" date="2022" name="DNA Res.">
        <title>Chromosomal-level genome assembly of the orchid tree Bauhinia variegata (Leguminosae; Cercidoideae) supports the allotetraploid origin hypothesis of Bauhinia.</title>
        <authorList>
            <person name="Zhong Y."/>
            <person name="Chen Y."/>
            <person name="Zheng D."/>
            <person name="Pang J."/>
            <person name="Liu Y."/>
            <person name="Luo S."/>
            <person name="Meng S."/>
            <person name="Qian L."/>
            <person name="Wei D."/>
            <person name="Dai S."/>
            <person name="Zhou R."/>
        </authorList>
    </citation>
    <scope>NUCLEOTIDE SEQUENCE [LARGE SCALE GENOMIC DNA]</scope>
    <source>
        <strain evidence="1">BV-YZ2020</strain>
    </source>
</reference>
<keyword evidence="2" id="KW-1185">Reference proteome</keyword>
<organism evidence="1 2">
    <name type="scientific">Bauhinia variegata</name>
    <name type="common">Purple orchid tree</name>
    <name type="synonym">Phanera variegata</name>
    <dbReference type="NCBI Taxonomy" id="167791"/>
    <lineage>
        <taxon>Eukaryota</taxon>
        <taxon>Viridiplantae</taxon>
        <taxon>Streptophyta</taxon>
        <taxon>Embryophyta</taxon>
        <taxon>Tracheophyta</taxon>
        <taxon>Spermatophyta</taxon>
        <taxon>Magnoliopsida</taxon>
        <taxon>eudicotyledons</taxon>
        <taxon>Gunneridae</taxon>
        <taxon>Pentapetalae</taxon>
        <taxon>rosids</taxon>
        <taxon>fabids</taxon>
        <taxon>Fabales</taxon>
        <taxon>Fabaceae</taxon>
        <taxon>Cercidoideae</taxon>
        <taxon>Cercideae</taxon>
        <taxon>Bauhiniinae</taxon>
        <taxon>Bauhinia</taxon>
    </lineage>
</organism>
<dbReference type="EMBL" id="CM039437">
    <property type="protein sequence ID" value="KAI4305693.1"/>
    <property type="molecule type" value="Genomic_DNA"/>
</dbReference>
<dbReference type="Proteomes" id="UP000828941">
    <property type="component" value="Chromosome 12"/>
</dbReference>
<accession>A0ACB9L897</accession>
<evidence type="ECO:0000313" key="2">
    <source>
        <dbReference type="Proteomes" id="UP000828941"/>
    </source>
</evidence>
<evidence type="ECO:0000313" key="1">
    <source>
        <dbReference type="EMBL" id="KAI4305693.1"/>
    </source>
</evidence>